<gene>
    <name evidence="1" type="ORF">MTR67_018724</name>
</gene>
<name>A0AAF0QSV5_SOLVR</name>
<accession>A0AAF0QSV5</accession>
<protein>
    <submittedName>
        <fullName evidence="1">Uncharacterized protein</fullName>
    </submittedName>
</protein>
<keyword evidence="2" id="KW-1185">Reference proteome</keyword>
<dbReference type="AlphaFoldDB" id="A0AAF0QSV5"/>
<sequence>MMIHIFVLNLINMHESLSPKNTMRDKCFSKLSLQKLEAIKR</sequence>
<proteinExistence type="predicted"/>
<reference evidence="1" key="1">
    <citation type="submission" date="2023-08" db="EMBL/GenBank/DDBJ databases">
        <title>A de novo genome assembly of Solanum verrucosum Schlechtendal, a Mexican diploid species geographically isolated from the other diploid A-genome species in potato relatives.</title>
        <authorList>
            <person name="Hosaka K."/>
        </authorList>
    </citation>
    <scope>NUCLEOTIDE SEQUENCE</scope>
    <source>
        <tissue evidence="1">Young leaves</tissue>
    </source>
</reference>
<dbReference type="EMBL" id="CP133615">
    <property type="protein sequence ID" value="WMV25339.1"/>
    <property type="molecule type" value="Genomic_DNA"/>
</dbReference>
<evidence type="ECO:0000313" key="1">
    <source>
        <dbReference type="EMBL" id="WMV25339.1"/>
    </source>
</evidence>
<evidence type="ECO:0000313" key="2">
    <source>
        <dbReference type="Proteomes" id="UP001234989"/>
    </source>
</evidence>
<organism evidence="1 2">
    <name type="scientific">Solanum verrucosum</name>
    <dbReference type="NCBI Taxonomy" id="315347"/>
    <lineage>
        <taxon>Eukaryota</taxon>
        <taxon>Viridiplantae</taxon>
        <taxon>Streptophyta</taxon>
        <taxon>Embryophyta</taxon>
        <taxon>Tracheophyta</taxon>
        <taxon>Spermatophyta</taxon>
        <taxon>Magnoliopsida</taxon>
        <taxon>eudicotyledons</taxon>
        <taxon>Gunneridae</taxon>
        <taxon>Pentapetalae</taxon>
        <taxon>asterids</taxon>
        <taxon>lamiids</taxon>
        <taxon>Solanales</taxon>
        <taxon>Solanaceae</taxon>
        <taxon>Solanoideae</taxon>
        <taxon>Solaneae</taxon>
        <taxon>Solanum</taxon>
    </lineage>
</organism>
<dbReference type="Proteomes" id="UP001234989">
    <property type="component" value="Chromosome 4"/>
</dbReference>